<evidence type="ECO:0000256" key="3">
    <source>
        <dbReference type="ARBA" id="ARBA00023004"/>
    </source>
</evidence>
<comment type="caution">
    <text evidence="5">The sequence shown here is derived from an EMBL/GenBank/DDBJ whole genome shotgun (WGS) entry which is preliminary data.</text>
</comment>
<reference evidence="5 6" key="1">
    <citation type="submission" date="2024-02" db="EMBL/GenBank/DDBJ databases">
        <title>de novo genome assembly of Solanum bulbocastanum strain 11H21.</title>
        <authorList>
            <person name="Hosaka A.J."/>
        </authorList>
    </citation>
    <scope>NUCLEOTIDE SEQUENCE [LARGE SCALE GENOMIC DNA]</scope>
    <source>
        <tissue evidence="5">Young leaves</tissue>
    </source>
</reference>
<feature type="domain" description="Non-haem dioxygenase N-terminal" evidence="4">
    <location>
        <begin position="8"/>
        <end position="77"/>
    </location>
</feature>
<dbReference type="InterPro" id="IPR027443">
    <property type="entry name" value="IPNS-like_sf"/>
</dbReference>
<dbReference type="Proteomes" id="UP001371456">
    <property type="component" value="Unassembled WGS sequence"/>
</dbReference>
<dbReference type="GO" id="GO:0016706">
    <property type="term" value="F:2-oxoglutarate-dependent dioxygenase activity"/>
    <property type="evidence" value="ECO:0007669"/>
    <property type="project" value="UniProtKB-ARBA"/>
</dbReference>
<dbReference type="GO" id="GO:0046872">
    <property type="term" value="F:metal ion binding"/>
    <property type="evidence" value="ECO:0007669"/>
    <property type="project" value="UniProtKB-KW"/>
</dbReference>
<keyword evidence="3" id="KW-0408">Iron</keyword>
<dbReference type="GO" id="GO:0031418">
    <property type="term" value="F:L-ascorbic acid binding"/>
    <property type="evidence" value="ECO:0007669"/>
    <property type="project" value="UniProtKB-KW"/>
</dbReference>
<evidence type="ECO:0000256" key="2">
    <source>
        <dbReference type="ARBA" id="ARBA00022896"/>
    </source>
</evidence>
<dbReference type="AlphaFoldDB" id="A0AAN8TTB8"/>
<dbReference type="SUPFAM" id="SSF51197">
    <property type="entry name" value="Clavaminate synthase-like"/>
    <property type="match status" value="1"/>
</dbReference>
<dbReference type="EMBL" id="JBANQN010000005">
    <property type="protein sequence ID" value="KAK6789486.1"/>
    <property type="molecule type" value="Genomic_DNA"/>
</dbReference>
<proteinExistence type="predicted"/>
<accession>A0AAN8TTB8</accession>
<dbReference type="Pfam" id="PF14226">
    <property type="entry name" value="DIOX_N"/>
    <property type="match status" value="1"/>
</dbReference>
<sequence>MASTKIKIPTIDFCKELKPNTPQWKSTKEQVFEALKEFGCFEAIYDKVPNEIREAMFGTLNEIFELPISKLIEYRDKSYHIYKGNFQVYQFMVV</sequence>
<evidence type="ECO:0000259" key="4">
    <source>
        <dbReference type="Pfam" id="PF14226"/>
    </source>
</evidence>
<name>A0AAN8TTB8_SOLBU</name>
<dbReference type="Gene3D" id="2.60.120.330">
    <property type="entry name" value="B-lactam Antibiotic, Isopenicillin N Synthase, Chain"/>
    <property type="match status" value="1"/>
</dbReference>
<keyword evidence="2" id="KW-0847">Vitamin C</keyword>
<evidence type="ECO:0000313" key="6">
    <source>
        <dbReference type="Proteomes" id="UP001371456"/>
    </source>
</evidence>
<evidence type="ECO:0000256" key="1">
    <source>
        <dbReference type="ARBA" id="ARBA00022723"/>
    </source>
</evidence>
<keyword evidence="1" id="KW-0479">Metal-binding</keyword>
<evidence type="ECO:0000313" key="5">
    <source>
        <dbReference type="EMBL" id="KAK6789486.1"/>
    </source>
</evidence>
<protein>
    <recommendedName>
        <fullName evidence="4">Non-haem dioxygenase N-terminal domain-containing protein</fullName>
    </recommendedName>
</protein>
<dbReference type="InterPro" id="IPR026992">
    <property type="entry name" value="DIOX_N"/>
</dbReference>
<gene>
    <name evidence="5" type="ORF">RDI58_013286</name>
</gene>
<organism evidence="5 6">
    <name type="scientific">Solanum bulbocastanum</name>
    <name type="common">Wild potato</name>
    <dbReference type="NCBI Taxonomy" id="147425"/>
    <lineage>
        <taxon>Eukaryota</taxon>
        <taxon>Viridiplantae</taxon>
        <taxon>Streptophyta</taxon>
        <taxon>Embryophyta</taxon>
        <taxon>Tracheophyta</taxon>
        <taxon>Spermatophyta</taxon>
        <taxon>Magnoliopsida</taxon>
        <taxon>eudicotyledons</taxon>
        <taxon>Gunneridae</taxon>
        <taxon>Pentapetalae</taxon>
        <taxon>asterids</taxon>
        <taxon>lamiids</taxon>
        <taxon>Solanales</taxon>
        <taxon>Solanaceae</taxon>
        <taxon>Solanoideae</taxon>
        <taxon>Solaneae</taxon>
        <taxon>Solanum</taxon>
    </lineage>
</organism>
<keyword evidence="6" id="KW-1185">Reference proteome</keyword>